<feature type="non-terminal residue" evidence="3">
    <location>
        <position position="129"/>
    </location>
</feature>
<keyword evidence="1" id="KW-0812">Transmembrane</keyword>
<evidence type="ECO:0000256" key="1">
    <source>
        <dbReference type="SAM" id="Phobius"/>
    </source>
</evidence>
<sequence length="129" mass="14741">MKTRLTLSAKLYGMVGIVVVLLLIVGVMSFLGLSHLVSRYEYNINVDIAQMEASMEAQVQLGHAVQSYKNYLLRKDSKYITSFRESVSEMKKQIELFEKLADDDAEKNELLKVKEAFARYENAIDDLVK</sequence>
<dbReference type="InterPro" id="IPR024478">
    <property type="entry name" value="HlyB_4HB_MCP"/>
</dbReference>
<reference evidence="3 4" key="1">
    <citation type="submission" date="2015-02" db="EMBL/GenBank/DDBJ databases">
        <title>Single-cell genomics of uncultivated deep-branching MTB reveals a conserved set of magnetosome genes.</title>
        <authorList>
            <person name="Kolinko S."/>
            <person name="Richter M."/>
            <person name="Glockner F.O."/>
            <person name="Brachmann A."/>
            <person name="Schuler D."/>
        </authorList>
    </citation>
    <scope>NUCLEOTIDE SEQUENCE [LARGE SCALE GENOMIC DNA]</scope>
    <source>
        <strain evidence="3">TM-1</strain>
    </source>
</reference>
<feature type="domain" description="Chemotaxis methyl-accepting receptor HlyB-like 4HB MCP" evidence="2">
    <location>
        <begin position="5"/>
        <end position="127"/>
    </location>
</feature>
<comment type="caution">
    <text evidence="3">The sequence shown here is derived from an EMBL/GenBank/DDBJ whole genome shotgun (WGS) entry which is preliminary data.</text>
</comment>
<protein>
    <submittedName>
        <fullName evidence="3">Methyl-accepting chemotaxis sensory transducer, class 40H</fullName>
    </submittedName>
</protein>
<keyword evidence="1" id="KW-1133">Transmembrane helix</keyword>
<organism evidence="3 4">
    <name type="scientific">Candidatus Magnetobacterium bavaricum</name>
    <dbReference type="NCBI Taxonomy" id="29290"/>
    <lineage>
        <taxon>Bacteria</taxon>
        <taxon>Pseudomonadati</taxon>
        <taxon>Nitrospirota</taxon>
        <taxon>Thermodesulfovibrionia</taxon>
        <taxon>Thermodesulfovibrionales</taxon>
        <taxon>Candidatus Magnetobacteriaceae</taxon>
        <taxon>Candidatus Magnetobacterium</taxon>
    </lineage>
</organism>
<evidence type="ECO:0000313" key="3">
    <source>
        <dbReference type="EMBL" id="KJU83953.1"/>
    </source>
</evidence>
<proteinExistence type="predicted"/>
<accession>A0A0F3GTF0</accession>
<gene>
    <name evidence="3" type="ORF">MBAV_003855</name>
</gene>
<dbReference type="Pfam" id="PF12729">
    <property type="entry name" value="4HB_MCP_1"/>
    <property type="match status" value="1"/>
</dbReference>
<dbReference type="EMBL" id="LACI01001671">
    <property type="protein sequence ID" value="KJU83953.1"/>
    <property type="molecule type" value="Genomic_DNA"/>
</dbReference>
<feature type="transmembrane region" description="Helical" evidence="1">
    <location>
        <begin position="12"/>
        <end position="33"/>
    </location>
</feature>
<dbReference type="Proteomes" id="UP000033423">
    <property type="component" value="Unassembled WGS sequence"/>
</dbReference>
<keyword evidence="4" id="KW-1185">Reference proteome</keyword>
<evidence type="ECO:0000259" key="2">
    <source>
        <dbReference type="Pfam" id="PF12729"/>
    </source>
</evidence>
<evidence type="ECO:0000313" key="4">
    <source>
        <dbReference type="Proteomes" id="UP000033423"/>
    </source>
</evidence>
<dbReference type="AlphaFoldDB" id="A0A0F3GTF0"/>
<keyword evidence="1" id="KW-0472">Membrane</keyword>
<name>A0A0F3GTF0_9BACT</name>